<sequence>MPVFRENAASTKTRLVLDPSKELNYLCHTGPAFDNYIGGTLLTNLHLSRVSKFIVTGDISKVFHQIILFDLDQDYFGMVVGYGRDLIKAKWHVNFTCHLALIHIVKIFGANCTPLAPNQALTSSVVLADYDSGVLTRQQASELDPDVKVVLEAFDTDRSTCSSSSSSDPPPRFILMNVDSDSESASTSMTLGAVATTSTRLLSALIVGLRIGQA</sequence>
<name>A0A7J6LEB1_PERCH</name>
<reference evidence="1 2" key="1">
    <citation type="submission" date="2020-04" db="EMBL/GenBank/DDBJ databases">
        <title>Perkinsus chesapeaki whole genome sequence.</title>
        <authorList>
            <person name="Bogema D.R."/>
        </authorList>
    </citation>
    <scope>NUCLEOTIDE SEQUENCE [LARGE SCALE GENOMIC DNA]</scope>
    <source>
        <strain evidence="1">ATCC PRA-425</strain>
    </source>
</reference>
<dbReference type="EMBL" id="JAAPAO010000535">
    <property type="protein sequence ID" value="KAF4657559.1"/>
    <property type="molecule type" value="Genomic_DNA"/>
</dbReference>
<keyword evidence="2" id="KW-1185">Reference proteome</keyword>
<evidence type="ECO:0000313" key="1">
    <source>
        <dbReference type="EMBL" id="KAF4657559.1"/>
    </source>
</evidence>
<gene>
    <name evidence="1" type="ORF">FOL47_008391</name>
</gene>
<dbReference type="Proteomes" id="UP000591131">
    <property type="component" value="Unassembled WGS sequence"/>
</dbReference>
<dbReference type="OrthoDB" id="8046383at2759"/>
<accession>A0A7J6LEB1</accession>
<organism evidence="1 2">
    <name type="scientific">Perkinsus chesapeaki</name>
    <name type="common">Clam parasite</name>
    <name type="synonym">Perkinsus andrewsi</name>
    <dbReference type="NCBI Taxonomy" id="330153"/>
    <lineage>
        <taxon>Eukaryota</taxon>
        <taxon>Sar</taxon>
        <taxon>Alveolata</taxon>
        <taxon>Perkinsozoa</taxon>
        <taxon>Perkinsea</taxon>
        <taxon>Perkinsida</taxon>
        <taxon>Perkinsidae</taxon>
        <taxon>Perkinsus</taxon>
    </lineage>
</organism>
<evidence type="ECO:0000313" key="2">
    <source>
        <dbReference type="Proteomes" id="UP000591131"/>
    </source>
</evidence>
<proteinExistence type="predicted"/>
<dbReference type="AlphaFoldDB" id="A0A7J6LEB1"/>
<comment type="caution">
    <text evidence="1">The sequence shown here is derived from an EMBL/GenBank/DDBJ whole genome shotgun (WGS) entry which is preliminary data.</text>
</comment>
<protein>
    <submittedName>
        <fullName evidence="1">Uncharacterized protein</fullName>
    </submittedName>
</protein>